<dbReference type="InterPro" id="IPR050388">
    <property type="entry name" value="ABC_Ni/Peptide_Import"/>
</dbReference>
<dbReference type="GO" id="GO:0016887">
    <property type="term" value="F:ATP hydrolysis activity"/>
    <property type="evidence" value="ECO:0007669"/>
    <property type="project" value="InterPro"/>
</dbReference>
<proteinExistence type="inferred from homology"/>
<dbReference type="GO" id="GO:0005886">
    <property type="term" value="C:plasma membrane"/>
    <property type="evidence" value="ECO:0007669"/>
    <property type="project" value="UniProtKB-SubCell"/>
</dbReference>
<keyword evidence="10" id="KW-1185">Reference proteome</keyword>
<dbReference type="PANTHER" id="PTHR43297:SF2">
    <property type="entry name" value="DIPEPTIDE TRANSPORT ATP-BINDING PROTEIN DPPD"/>
    <property type="match status" value="1"/>
</dbReference>
<comment type="similarity">
    <text evidence="2">Belongs to the ABC transporter superfamily.</text>
</comment>
<dbReference type="SUPFAM" id="SSF52540">
    <property type="entry name" value="P-loop containing nucleoside triphosphate hydrolases"/>
    <property type="match status" value="1"/>
</dbReference>
<dbReference type="RefSeq" id="WP_136407837.1">
    <property type="nucleotide sequence ID" value="NZ_JARXRQ010000008.1"/>
</dbReference>
<dbReference type="SMART" id="SM00382">
    <property type="entry name" value="AAA"/>
    <property type="match status" value="1"/>
</dbReference>
<dbReference type="FunFam" id="3.40.50.300:FF:000016">
    <property type="entry name" value="Oligopeptide ABC transporter ATP-binding component"/>
    <property type="match status" value="1"/>
</dbReference>
<keyword evidence="6 9" id="KW-0067">ATP-binding</keyword>
<evidence type="ECO:0000256" key="1">
    <source>
        <dbReference type="ARBA" id="ARBA00004417"/>
    </source>
</evidence>
<dbReference type="PROSITE" id="PS50893">
    <property type="entry name" value="ABC_TRANSPORTER_2"/>
    <property type="match status" value="1"/>
</dbReference>
<dbReference type="Pfam" id="PF00005">
    <property type="entry name" value="ABC_tran"/>
    <property type="match status" value="1"/>
</dbReference>
<organism evidence="9 10">
    <name type="scientific">Lampropedia aestuarii</name>
    <dbReference type="NCBI Taxonomy" id="2562762"/>
    <lineage>
        <taxon>Bacteria</taxon>
        <taxon>Pseudomonadati</taxon>
        <taxon>Pseudomonadota</taxon>
        <taxon>Betaproteobacteria</taxon>
        <taxon>Burkholderiales</taxon>
        <taxon>Comamonadaceae</taxon>
        <taxon>Lampropedia</taxon>
    </lineage>
</organism>
<keyword evidence="3" id="KW-0813">Transport</keyword>
<evidence type="ECO:0000313" key="10">
    <source>
        <dbReference type="Proteomes" id="UP000306236"/>
    </source>
</evidence>
<evidence type="ECO:0000259" key="8">
    <source>
        <dbReference type="PROSITE" id="PS50893"/>
    </source>
</evidence>
<dbReference type="InterPro" id="IPR003439">
    <property type="entry name" value="ABC_transporter-like_ATP-bd"/>
</dbReference>
<dbReference type="OrthoDB" id="9802772at2"/>
<dbReference type="InterPro" id="IPR003593">
    <property type="entry name" value="AAA+_ATPase"/>
</dbReference>
<dbReference type="Gene3D" id="3.40.50.300">
    <property type="entry name" value="P-loop containing nucleotide triphosphate hydrolases"/>
    <property type="match status" value="1"/>
</dbReference>
<gene>
    <name evidence="9" type="ORF">E8K88_16820</name>
</gene>
<comment type="caution">
    <text evidence="9">The sequence shown here is derived from an EMBL/GenBank/DDBJ whole genome shotgun (WGS) entry which is preliminary data.</text>
</comment>
<dbReference type="GO" id="GO:0055085">
    <property type="term" value="P:transmembrane transport"/>
    <property type="evidence" value="ECO:0007669"/>
    <property type="project" value="UniProtKB-ARBA"/>
</dbReference>
<dbReference type="PROSITE" id="PS00211">
    <property type="entry name" value="ABC_TRANSPORTER_1"/>
    <property type="match status" value="1"/>
</dbReference>
<feature type="domain" description="ABC transporter" evidence="8">
    <location>
        <begin position="12"/>
        <end position="261"/>
    </location>
</feature>
<comment type="subcellular location">
    <subcellularLocation>
        <location evidence="1">Cell inner membrane</location>
        <topology evidence="1">Peripheral membrane protein</topology>
    </subcellularLocation>
</comment>
<evidence type="ECO:0000256" key="5">
    <source>
        <dbReference type="ARBA" id="ARBA00022741"/>
    </source>
</evidence>
<accession>A0A4S5BMC0</accession>
<dbReference type="InterPro" id="IPR017871">
    <property type="entry name" value="ABC_transporter-like_CS"/>
</dbReference>
<dbReference type="InterPro" id="IPR027417">
    <property type="entry name" value="P-loop_NTPase"/>
</dbReference>
<keyword evidence="7" id="KW-0472">Membrane</keyword>
<evidence type="ECO:0000256" key="3">
    <source>
        <dbReference type="ARBA" id="ARBA00022448"/>
    </source>
</evidence>
<dbReference type="EMBL" id="SSWX01000032">
    <property type="protein sequence ID" value="THJ30848.1"/>
    <property type="molecule type" value="Genomic_DNA"/>
</dbReference>
<dbReference type="CDD" id="cd03257">
    <property type="entry name" value="ABC_NikE_OppD_transporters"/>
    <property type="match status" value="1"/>
</dbReference>
<dbReference type="GO" id="GO:0005524">
    <property type="term" value="F:ATP binding"/>
    <property type="evidence" value="ECO:0007669"/>
    <property type="project" value="UniProtKB-KW"/>
</dbReference>
<dbReference type="Proteomes" id="UP000306236">
    <property type="component" value="Unassembled WGS sequence"/>
</dbReference>
<reference evidence="9 10" key="1">
    <citation type="submission" date="2019-04" db="EMBL/GenBank/DDBJ databases">
        <title>Lampropedia sp YIM MLB12 draf genome.</title>
        <authorList>
            <person name="Wang Y.-X."/>
        </authorList>
    </citation>
    <scope>NUCLEOTIDE SEQUENCE [LARGE SCALE GENOMIC DNA]</scope>
    <source>
        <strain evidence="9 10">YIM MLB12</strain>
    </source>
</reference>
<dbReference type="PANTHER" id="PTHR43297">
    <property type="entry name" value="OLIGOPEPTIDE TRANSPORT ATP-BINDING PROTEIN APPD"/>
    <property type="match status" value="1"/>
</dbReference>
<protein>
    <submittedName>
        <fullName evidence="9">ABC transporter ATP-binding protein</fullName>
    </submittedName>
</protein>
<name>A0A4S5BMC0_9BURK</name>
<evidence type="ECO:0000256" key="6">
    <source>
        <dbReference type="ARBA" id="ARBA00022840"/>
    </source>
</evidence>
<dbReference type="AlphaFoldDB" id="A0A4S5BMC0"/>
<evidence type="ECO:0000256" key="7">
    <source>
        <dbReference type="ARBA" id="ARBA00023136"/>
    </source>
</evidence>
<keyword evidence="4" id="KW-1003">Cell membrane</keyword>
<evidence type="ECO:0000313" key="9">
    <source>
        <dbReference type="EMBL" id="THJ30848.1"/>
    </source>
</evidence>
<evidence type="ECO:0000256" key="4">
    <source>
        <dbReference type="ARBA" id="ARBA00022475"/>
    </source>
</evidence>
<sequence>MTAANDPRTPLLLINDLSIHHQSRPMAPPMVRDVNLVLQAGQTLGLVGESGSGKSLSALAVMGLLGDKLSASGSVRMHGQELLGMREAQLQQLRGNRMAMVFQEPMSALNPVHTIGEQVAEPLRQHQGLGRKACMAHAAALLERVGIARASERLSAYPHQFSGGQRQRIVIAMALACGPDLLIADEPTTALDVIVQQQILDLLDDLVQEQGMGMLLISHDLAVISDYTDHVAVMTGGQIVEQGETAAVFADPQHAYTQQLMQSRQRLMAYSQASPGSEQPPESSP</sequence>
<keyword evidence="5" id="KW-0547">Nucleotide-binding</keyword>
<evidence type="ECO:0000256" key="2">
    <source>
        <dbReference type="ARBA" id="ARBA00005417"/>
    </source>
</evidence>